<organism evidence="1 2">
    <name type="scientific">Pseudonocardia spirodelae</name>
    <dbReference type="NCBI Taxonomy" id="3133431"/>
    <lineage>
        <taxon>Bacteria</taxon>
        <taxon>Bacillati</taxon>
        <taxon>Actinomycetota</taxon>
        <taxon>Actinomycetes</taxon>
        <taxon>Pseudonocardiales</taxon>
        <taxon>Pseudonocardiaceae</taxon>
        <taxon>Pseudonocardia</taxon>
    </lineage>
</organism>
<sequence length="312" mass="32131">MFQRAHRRRPSRAGRAAAAALLAALVAVPAVWGVLPDGGTGGRGGTAVAAGPAPPVPDTAQAPPGTLRELVAALTGSAVADPLDLAPGALAVDRAGEEGLELSWALLHTGDGRWTGSGDAASARTEAESTIKAWLAADTLRAAARTGRPLPRAVRADISAAVRASDDAAAERLYRALGRDASIARLGPECGVAVRTSRPGWWSYTQLTPLDSARILACVRERAPGWPGGRELLADLAAVAPDGRSGIHAVLPAPVAEKNGWTLHGGDGWNVNCVLAWADRSLAVHTTYPADRGVDYGWQVCRDVAADVLAAS</sequence>
<evidence type="ECO:0000313" key="2">
    <source>
        <dbReference type="Proteomes" id="UP001364211"/>
    </source>
</evidence>
<dbReference type="Gene3D" id="3.40.710.10">
    <property type="entry name" value="DD-peptidase/beta-lactamase superfamily"/>
    <property type="match status" value="1"/>
</dbReference>
<keyword evidence="2" id="KW-1185">Reference proteome</keyword>
<name>A0ABU8T244_9PSEU</name>
<dbReference type="RefSeq" id="WP_340286118.1">
    <property type="nucleotide sequence ID" value="NZ_JBBJUP010000002.1"/>
</dbReference>
<dbReference type="EMBL" id="JBBJUP010000002">
    <property type="protein sequence ID" value="MEJ8278006.1"/>
    <property type="molecule type" value="Genomic_DNA"/>
</dbReference>
<dbReference type="InterPro" id="IPR012338">
    <property type="entry name" value="Beta-lactam/transpept-like"/>
</dbReference>
<evidence type="ECO:0000313" key="1">
    <source>
        <dbReference type="EMBL" id="MEJ8278006.1"/>
    </source>
</evidence>
<accession>A0ABU8T244</accession>
<reference evidence="1 2" key="1">
    <citation type="submission" date="2024-03" db="EMBL/GenBank/DDBJ databases">
        <title>Draft genome sequence of Pseudonocardia sp. DW16-2.</title>
        <authorList>
            <person name="Duangmal K."/>
        </authorList>
    </citation>
    <scope>NUCLEOTIDE SEQUENCE [LARGE SCALE GENOMIC DNA]</scope>
    <source>
        <strain evidence="1 2">DW16-2</strain>
    </source>
</reference>
<dbReference type="Proteomes" id="UP001364211">
    <property type="component" value="Unassembled WGS sequence"/>
</dbReference>
<protein>
    <recommendedName>
        <fullName evidence="3">Serine hydrolase</fullName>
    </recommendedName>
</protein>
<proteinExistence type="predicted"/>
<gene>
    <name evidence="1" type="ORF">WJX68_03595</name>
</gene>
<comment type="caution">
    <text evidence="1">The sequence shown here is derived from an EMBL/GenBank/DDBJ whole genome shotgun (WGS) entry which is preliminary data.</text>
</comment>
<dbReference type="SUPFAM" id="SSF56601">
    <property type="entry name" value="beta-lactamase/transpeptidase-like"/>
    <property type="match status" value="1"/>
</dbReference>
<evidence type="ECO:0008006" key="3">
    <source>
        <dbReference type="Google" id="ProtNLM"/>
    </source>
</evidence>